<accession>A0ABW1YJF5</accession>
<dbReference type="InterPro" id="IPR016875">
    <property type="entry name" value="UCP028200"/>
</dbReference>
<sequence length="286" mass="33798">MAAPAILARISRTAALLVTALLLGSCSSIQFAYNQLDLWMRWQIDDYVDFTPKQKGQLKGALGSFHSWHRQTQLPRYAEFLSRLADRVEEGQLQALQLASVEEQVRLFWDTASTQLYDLLLPLAAELDADQVDELEQKLREKREESLEKWQKSPEKIQRRRKKQIRKQSERWLGSLSEEQEQLIAAWVAQVEYNPLLRDQQRQIWQSHFIDLLRRKPVGYLARMRDLMLNPEQLWSEDYKQLQEQRHRQARQLSEQILASTTEVQRRHLTGALREYARDFRTLASQ</sequence>
<evidence type="ECO:0000313" key="2">
    <source>
        <dbReference type="Proteomes" id="UP001596425"/>
    </source>
</evidence>
<protein>
    <submittedName>
        <fullName evidence="1">DUF6279 family lipoprotein</fullName>
    </submittedName>
</protein>
<proteinExistence type="predicted"/>
<dbReference type="PIRSF" id="PIRSF028200">
    <property type="entry name" value="UCP028200"/>
    <property type="match status" value="1"/>
</dbReference>
<evidence type="ECO:0000313" key="1">
    <source>
        <dbReference type="EMBL" id="MFC6632651.1"/>
    </source>
</evidence>
<dbReference type="Proteomes" id="UP001596425">
    <property type="component" value="Unassembled WGS sequence"/>
</dbReference>
<keyword evidence="1" id="KW-0449">Lipoprotein</keyword>
<reference evidence="2" key="1">
    <citation type="journal article" date="2019" name="Int. J. Syst. Evol. Microbiol.">
        <title>The Global Catalogue of Microorganisms (GCM) 10K type strain sequencing project: providing services to taxonomists for standard genome sequencing and annotation.</title>
        <authorList>
            <consortium name="The Broad Institute Genomics Platform"/>
            <consortium name="The Broad Institute Genome Sequencing Center for Infectious Disease"/>
            <person name="Wu L."/>
            <person name="Ma J."/>
        </authorList>
    </citation>
    <scope>NUCLEOTIDE SEQUENCE [LARGE SCALE GENOMIC DNA]</scope>
    <source>
        <strain evidence="2">CGMCC 1.13718</strain>
    </source>
</reference>
<dbReference type="Pfam" id="PF19795">
    <property type="entry name" value="DUF6279"/>
    <property type="match status" value="1"/>
</dbReference>
<organism evidence="1 2">
    <name type="scientific">Microbulbifer taiwanensis</name>
    <dbReference type="NCBI Taxonomy" id="986746"/>
    <lineage>
        <taxon>Bacteria</taxon>
        <taxon>Pseudomonadati</taxon>
        <taxon>Pseudomonadota</taxon>
        <taxon>Gammaproteobacteria</taxon>
        <taxon>Cellvibrionales</taxon>
        <taxon>Microbulbiferaceae</taxon>
        <taxon>Microbulbifer</taxon>
    </lineage>
</organism>
<dbReference type="RefSeq" id="WP_193192007.1">
    <property type="nucleotide sequence ID" value="NZ_JACZFR010000025.1"/>
</dbReference>
<comment type="caution">
    <text evidence="1">The sequence shown here is derived from an EMBL/GenBank/DDBJ whole genome shotgun (WGS) entry which is preliminary data.</text>
</comment>
<dbReference type="EMBL" id="JBHSVR010000001">
    <property type="protein sequence ID" value="MFC6632651.1"/>
    <property type="molecule type" value="Genomic_DNA"/>
</dbReference>
<name>A0ABW1YJF5_9GAMM</name>
<keyword evidence="2" id="KW-1185">Reference proteome</keyword>
<gene>
    <name evidence="1" type="ORF">ACFQBM_05140</name>
</gene>